<protein>
    <submittedName>
        <fullName evidence="2">Uncharacterized protein</fullName>
    </submittedName>
</protein>
<dbReference type="AlphaFoldDB" id="A0A4C1TQW3"/>
<organism evidence="2 3">
    <name type="scientific">Eumeta variegata</name>
    <name type="common">Bagworm moth</name>
    <name type="synonym">Eumeta japonica</name>
    <dbReference type="NCBI Taxonomy" id="151549"/>
    <lineage>
        <taxon>Eukaryota</taxon>
        <taxon>Metazoa</taxon>
        <taxon>Ecdysozoa</taxon>
        <taxon>Arthropoda</taxon>
        <taxon>Hexapoda</taxon>
        <taxon>Insecta</taxon>
        <taxon>Pterygota</taxon>
        <taxon>Neoptera</taxon>
        <taxon>Endopterygota</taxon>
        <taxon>Lepidoptera</taxon>
        <taxon>Glossata</taxon>
        <taxon>Ditrysia</taxon>
        <taxon>Tineoidea</taxon>
        <taxon>Psychidae</taxon>
        <taxon>Oiketicinae</taxon>
        <taxon>Eumeta</taxon>
    </lineage>
</organism>
<feature type="region of interest" description="Disordered" evidence="1">
    <location>
        <begin position="1"/>
        <end position="24"/>
    </location>
</feature>
<reference evidence="2 3" key="1">
    <citation type="journal article" date="2019" name="Commun. Biol.">
        <title>The bagworm genome reveals a unique fibroin gene that provides high tensile strength.</title>
        <authorList>
            <person name="Kono N."/>
            <person name="Nakamura H."/>
            <person name="Ohtoshi R."/>
            <person name="Tomita M."/>
            <person name="Numata K."/>
            <person name="Arakawa K."/>
        </authorList>
    </citation>
    <scope>NUCLEOTIDE SEQUENCE [LARGE SCALE GENOMIC DNA]</scope>
</reference>
<name>A0A4C1TQW3_EUMVA</name>
<evidence type="ECO:0000313" key="3">
    <source>
        <dbReference type="Proteomes" id="UP000299102"/>
    </source>
</evidence>
<comment type="caution">
    <text evidence="2">The sequence shown here is derived from an EMBL/GenBank/DDBJ whole genome shotgun (WGS) entry which is preliminary data.</text>
</comment>
<sequence>MREYLDIQTNAPRATAADRRHANSGAVDEDKIHYTNTDDVKPNKSIKIGILHRRDSGAFRVNNIYYGSAGLTGRGAARPARGGAAAGADLALRAHVSEEIIDKGCPRKSCADQIGGVLKSRNFGTGNRRASVERLMDTAEARAICVLRKRTVRAIYKRGPRHL</sequence>
<dbReference type="EMBL" id="BGZK01000079">
    <property type="protein sequence ID" value="GBP16375.1"/>
    <property type="molecule type" value="Genomic_DNA"/>
</dbReference>
<dbReference type="Proteomes" id="UP000299102">
    <property type="component" value="Unassembled WGS sequence"/>
</dbReference>
<proteinExistence type="predicted"/>
<evidence type="ECO:0000313" key="2">
    <source>
        <dbReference type="EMBL" id="GBP16375.1"/>
    </source>
</evidence>
<gene>
    <name evidence="2" type="ORF">EVAR_9961_1</name>
</gene>
<keyword evidence="3" id="KW-1185">Reference proteome</keyword>
<accession>A0A4C1TQW3</accession>
<evidence type="ECO:0000256" key="1">
    <source>
        <dbReference type="SAM" id="MobiDB-lite"/>
    </source>
</evidence>